<comment type="caution">
    <text evidence="1">The sequence shown here is derived from an EMBL/GenBank/DDBJ whole genome shotgun (WGS) entry which is preliminary data.</text>
</comment>
<dbReference type="EMBL" id="JANBUJ010000288">
    <property type="protein sequence ID" value="KAJ2772989.1"/>
    <property type="molecule type" value="Genomic_DNA"/>
</dbReference>
<sequence>MGVVVSCLSGQVLSCLASLGCSCCCAACRSLKVSGSVGTRMSYAGLFLVNSTIAYAMTTSWGIDLVKQISWGFISLKCPEGVCYGTLAVHRMCFSLSVWHAVLAGLTAGVADSRHPRA</sequence>
<organism evidence="1 2">
    <name type="scientific">Coemansia nantahalensis</name>
    <dbReference type="NCBI Taxonomy" id="2789366"/>
    <lineage>
        <taxon>Eukaryota</taxon>
        <taxon>Fungi</taxon>
        <taxon>Fungi incertae sedis</taxon>
        <taxon>Zoopagomycota</taxon>
        <taxon>Kickxellomycotina</taxon>
        <taxon>Kickxellomycetes</taxon>
        <taxon>Kickxellales</taxon>
        <taxon>Kickxellaceae</taxon>
        <taxon>Coemansia</taxon>
    </lineage>
</organism>
<feature type="non-terminal residue" evidence="1">
    <location>
        <position position="118"/>
    </location>
</feature>
<keyword evidence="2" id="KW-1185">Reference proteome</keyword>
<proteinExistence type="predicted"/>
<accession>A0ACC1K477</accession>
<reference evidence="1" key="1">
    <citation type="submission" date="2022-07" db="EMBL/GenBank/DDBJ databases">
        <title>Phylogenomic reconstructions and comparative analyses of Kickxellomycotina fungi.</title>
        <authorList>
            <person name="Reynolds N.K."/>
            <person name="Stajich J.E."/>
            <person name="Barry K."/>
            <person name="Grigoriev I.V."/>
            <person name="Crous P."/>
            <person name="Smith M.E."/>
        </authorList>
    </citation>
    <scope>NUCLEOTIDE SEQUENCE</scope>
    <source>
        <strain evidence="1">CBS 109366</strain>
    </source>
</reference>
<name>A0ACC1K477_9FUNG</name>
<dbReference type="Proteomes" id="UP001140234">
    <property type="component" value="Unassembled WGS sequence"/>
</dbReference>
<evidence type="ECO:0000313" key="2">
    <source>
        <dbReference type="Proteomes" id="UP001140234"/>
    </source>
</evidence>
<evidence type="ECO:0000313" key="1">
    <source>
        <dbReference type="EMBL" id="KAJ2772989.1"/>
    </source>
</evidence>
<gene>
    <name evidence="1" type="primary">TMS1</name>
    <name evidence="1" type="ORF">IWQ57_001522</name>
</gene>
<protein>
    <submittedName>
        <fullName evidence="1">Membrane protein tms1</fullName>
    </submittedName>
</protein>